<keyword evidence="7" id="KW-1185">Reference proteome</keyword>
<dbReference type="Gene3D" id="3.40.190.10">
    <property type="entry name" value="Periplasmic binding protein-like II"/>
    <property type="match status" value="2"/>
</dbReference>
<comment type="subcellular location">
    <subcellularLocation>
        <location evidence="1">Periplasm</location>
    </subcellularLocation>
</comment>
<reference evidence="6 7" key="1">
    <citation type="submission" date="2020-08" db="EMBL/GenBank/DDBJ databases">
        <title>Sequencing the genomes of 1000 actinobacteria strains.</title>
        <authorList>
            <person name="Klenk H.-P."/>
        </authorList>
    </citation>
    <scope>NUCLEOTIDE SEQUENCE [LARGE SCALE GENOMIC DNA]</scope>
    <source>
        <strain evidence="6 7">DSM 44230</strain>
    </source>
</reference>
<dbReference type="PANTHER" id="PTHR30006:SF3">
    <property type="entry name" value="THIAMINE-BINDING PERIPLASMIC PROTEIN"/>
    <property type="match status" value="1"/>
</dbReference>
<dbReference type="PROSITE" id="PS51257">
    <property type="entry name" value="PROKAR_LIPOPROTEIN"/>
    <property type="match status" value="1"/>
</dbReference>
<evidence type="ECO:0000256" key="3">
    <source>
        <dbReference type="ARBA" id="ARBA00022729"/>
    </source>
</evidence>
<organism evidence="6 7">
    <name type="scientific">Crossiella cryophila</name>
    <dbReference type="NCBI Taxonomy" id="43355"/>
    <lineage>
        <taxon>Bacteria</taxon>
        <taxon>Bacillati</taxon>
        <taxon>Actinomycetota</taxon>
        <taxon>Actinomycetes</taxon>
        <taxon>Pseudonocardiales</taxon>
        <taxon>Pseudonocardiaceae</taxon>
        <taxon>Crossiella</taxon>
    </lineage>
</organism>
<dbReference type="PANTHER" id="PTHR30006">
    <property type="entry name" value="THIAMINE-BINDING PERIPLASMIC PROTEIN-RELATED"/>
    <property type="match status" value="1"/>
</dbReference>
<dbReference type="GO" id="GO:0030288">
    <property type="term" value="C:outer membrane-bounded periplasmic space"/>
    <property type="evidence" value="ECO:0007669"/>
    <property type="project" value="TreeGrafter"/>
</dbReference>
<dbReference type="Proteomes" id="UP000533598">
    <property type="component" value="Unassembled WGS sequence"/>
</dbReference>
<dbReference type="EMBL" id="JACHMH010000001">
    <property type="protein sequence ID" value="MBB4676899.1"/>
    <property type="molecule type" value="Genomic_DNA"/>
</dbReference>
<sequence length="342" mass="36642">MRRLLAAAITLTLLAVGSACGGTAGGSGADTVVVYSADGLKDWYAKRFAEFTRKTGIAVNVVEEGSGGIVSRMEKERANPQADVLVTLPPFIQRAAQQNLLAEHRIPGADQVPAGARDPGDRYAAMINNYLVMVYNPDHAQPAPRTWDDLLDPRFKGKLQYSTPGQAGDGTAVLLQLQHVLGDQGALDYLKRLETNNVGPSSSTGKLQPKVAKGELHVANGDLQMNLALINNDKSNMRIFLPADNAGKRSTFAIPYHAGLAAQAPHSESGKKLLEFLFSTEVQRTAPESFGTPGRADIKAEGELATRISAELDGVDIWQPDWNTVLTRLDADLAAYGKAVGR</sequence>
<protein>
    <submittedName>
        <fullName evidence="6">2-aminoethylphosphonate transport system substrate-binding protein</fullName>
    </submittedName>
</protein>
<dbReference type="GO" id="GO:0015888">
    <property type="term" value="P:thiamine transport"/>
    <property type="evidence" value="ECO:0007669"/>
    <property type="project" value="TreeGrafter"/>
</dbReference>
<name>A0A7W7FVI6_9PSEU</name>
<dbReference type="GO" id="GO:0030976">
    <property type="term" value="F:thiamine pyrophosphate binding"/>
    <property type="evidence" value="ECO:0007669"/>
    <property type="project" value="TreeGrafter"/>
</dbReference>
<dbReference type="Pfam" id="PF13343">
    <property type="entry name" value="SBP_bac_6"/>
    <property type="match status" value="1"/>
</dbReference>
<feature type="signal peptide" evidence="5">
    <location>
        <begin position="1"/>
        <end position="21"/>
    </location>
</feature>
<dbReference type="RefSeq" id="WP_185002701.1">
    <property type="nucleotide sequence ID" value="NZ_BAAAUI010000012.1"/>
</dbReference>
<keyword evidence="3 5" id="KW-0732">Signal</keyword>
<dbReference type="AlphaFoldDB" id="A0A7W7FVI6"/>
<keyword evidence="2" id="KW-0813">Transport</keyword>
<proteinExistence type="predicted"/>
<dbReference type="NCBIfam" id="NF011620">
    <property type="entry name" value="PRK15046.1"/>
    <property type="match status" value="1"/>
</dbReference>
<evidence type="ECO:0000256" key="2">
    <source>
        <dbReference type="ARBA" id="ARBA00022448"/>
    </source>
</evidence>
<evidence type="ECO:0000256" key="5">
    <source>
        <dbReference type="SAM" id="SignalP"/>
    </source>
</evidence>
<keyword evidence="4" id="KW-0574">Periplasm</keyword>
<dbReference type="GO" id="GO:0030975">
    <property type="term" value="F:thiamine binding"/>
    <property type="evidence" value="ECO:0007669"/>
    <property type="project" value="TreeGrafter"/>
</dbReference>
<feature type="chain" id="PRO_5039444248" evidence="5">
    <location>
        <begin position="22"/>
        <end position="342"/>
    </location>
</feature>
<accession>A0A7W7FVI6</accession>
<dbReference type="SUPFAM" id="SSF53850">
    <property type="entry name" value="Periplasmic binding protein-like II"/>
    <property type="match status" value="1"/>
</dbReference>
<comment type="caution">
    <text evidence="6">The sequence shown here is derived from an EMBL/GenBank/DDBJ whole genome shotgun (WGS) entry which is preliminary data.</text>
</comment>
<evidence type="ECO:0000256" key="4">
    <source>
        <dbReference type="ARBA" id="ARBA00022764"/>
    </source>
</evidence>
<evidence type="ECO:0000313" key="7">
    <source>
        <dbReference type="Proteomes" id="UP000533598"/>
    </source>
</evidence>
<evidence type="ECO:0000313" key="6">
    <source>
        <dbReference type="EMBL" id="MBB4676899.1"/>
    </source>
</evidence>
<gene>
    <name evidence="6" type="ORF">HNR67_003017</name>
</gene>
<evidence type="ECO:0000256" key="1">
    <source>
        <dbReference type="ARBA" id="ARBA00004418"/>
    </source>
</evidence>